<dbReference type="PANTHER" id="PTHR33165">
    <property type="entry name" value="F-BOX DOMAIN CONTAINING PROTEIN-LIKE-RELATED"/>
    <property type="match status" value="1"/>
</dbReference>
<reference evidence="2 3" key="1">
    <citation type="submission" date="2017-09" db="EMBL/GenBank/DDBJ databases">
        <authorList>
            <consortium name="International Durum Wheat Genome Sequencing Consortium (IDWGSC)"/>
            <person name="Milanesi L."/>
        </authorList>
    </citation>
    <scope>NUCLEOTIDE SEQUENCE [LARGE SCALE GENOMIC DNA]</scope>
    <source>
        <strain evidence="3">cv. Svevo</strain>
    </source>
</reference>
<dbReference type="PANTHER" id="PTHR33165:SF85">
    <property type="entry name" value="OS08G0285100 PROTEIN"/>
    <property type="match status" value="1"/>
</dbReference>
<evidence type="ECO:0000256" key="1">
    <source>
        <dbReference type="SAM" id="MobiDB-lite"/>
    </source>
</evidence>
<feature type="region of interest" description="Disordered" evidence="1">
    <location>
        <begin position="123"/>
        <end position="213"/>
    </location>
</feature>
<feature type="region of interest" description="Disordered" evidence="1">
    <location>
        <begin position="33"/>
        <end position="58"/>
    </location>
</feature>
<protein>
    <submittedName>
        <fullName evidence="2">Uncharacterized protein</fullName>
    </submittedName>
</protein>
<gene>
    <name evidence="2" type="ORF">TRITD_4Av1G248630</name>
</gene>
<dbReference type="Proteomes" id="UP000324705">
    <property type="component" value="Chromosome 4A"/>
</dbReference>
<dbReference type="EMBL" id="LT934117">
    <property type="protein sequence ID" value="VAH98876.1"/>
    <property type="molecule type" value="Genomic_DNA"/>
</dbReference>
<organism evidence="2 3">
    <name type="scientific">Triticum turgidum subsp. durum</name>
    <name type="common">Durum wheat</name>
    <name type="synonym">Triticum durum</name>
    <dbReference type="NCBI Taxonomy" id="4567"/>
    <lineage>
        <taxon>Eukaryota</taxon>
        <taxon>Viridiplantae</taxon>
        <taxon>Streptophyta</taxon>
        <taxon>Embryophyta</taxon>
        <taxon>Tracheophyta</taxon>
        <taxon>Spermatophyta</taxon>
        <taxon>Magnoliopsida</taxon>
        <taxon>Liliopsida</taxon>
        <taxon>Poales</taxon>
        <taxon>Poaceae</taxon>
        <taxon>BOP clade</taxon>
        <taxon>Pooideae</taxon>
        <taxon>Triticodae</taxon>
        <taxon>Triticeae</taxon>
        <taxon>Triticinae</taxon>
        <taxon>Triticum</taxon>
    </lineage>
</organism>
<feature type="region of interest" description="Disordered" evidence="1">
    <location>
        <begin position="233"/>
        <end position="265"/>
    </location>
</feature>
<keyword evidence="3" id="KW-1185">Reference proteome</keyword>
<feature type="compositionally biased region" description="Basic and acidic residues" evidence="1">
    <location>
        <begin position="44"/>
        <end position="58"/>
    </location>
</feature>
<feature type="compositionally biased region" description="Basic residues" evidence="1">
    <location>
        <begin position="164"/>
        <end position="195"/>
    </location>
</feature>
<sequence>MRTPSQCGLAGGCTHLPGPEGITTQARRRRRCLADTGSGRPGKRNPDGARARATGDPEATEWRDWASLTSVFVEDIAGRLLSVDVSEYLRFRAVCAPCLELTDDPRTGGVLDGWFRPRNWIPLRKQAPTPGVSASGTQLHNHQRPRRAGPPSVGSQPPPQCPRRPPRPLRQGHKRRPPPPPAHRRASRVPRHRQRAGPGRRPGRHGRVQVPVLRPRPRAAEWIRHRLPRLQHGVHQRRRRRVHLAADPPAPGERRGVAGPTRQAW</sequence>
<name>A0A9R0W4Y8_TRITD</name>
<evidence type="ECO:0000313" key="2">
    <source>
        <dbReference type="EMBL" id="VAH98876.1"/>
    </source>
</evidence>
<proteinExistence type="predicted"/>
<dbReference type="AlphaFoldDB" id="A0A9R0W4Y8"/>
<evidence type="ECO:0000313" key="3">
    <source>
        <dbReference type="Proteomes" id="UP000324705"/>
    </source>
</evidence>
<dbReference type="Gramene" id="TRITD4Av1G248630.1">
    <property type="protein sequence ID" value="TRITD4Av1G248630.1"/>
    <property type="gene ID" value="TRITD4Av1G248630"/>
</dbReference>
<accession>A0A9R0W4Y8</accession>
<feature type="compositionally biased region" description="Basic residues" evidence="1">
    <location>
        <begin position="233"/>
        <end position="243"/>
    </location>
</feature>